<evidence type="ECO:0000313" key="4">
    <source>
        <dbReference type="Proteomes" id="UP000886700"/>
    </source>
</evidence>
<keyword evidence="4" id="KW-1185">Reference proteome</keyword>
<evidence type="ECO:0000259" key="3">
    <source>
        <dbReference type="Pfam" id="PF01423"/>
    </source>
</evidence>
<evidence type="ECO:0000256" key="2">
    <source>
        <dbReference type="ARBA" id="ARBA00023274"/>
    </source>
</evidence>
<name>A0ABM2WWH3_MESAU</name>
<dbReference type="Pfam" id="PF01423">
    <property type="entry name" value="LSM"/>
    <property type="match status" value="1"/>
</dbReference>
<sequence length="75" mass="8586">MNKLPHAELKKLMNKKLLKLNDGGRHVQGILWDFDPFMNLPRQVCGDGNLGRQNNMRMVVIRGNSIIMLKGSERV</sequence>
<dbReference type="Gene3D" id="2.30.30.100">
    <property type="match status" value="1"/>
</dbReference>
<feature type="domain" description="Sm" evidence="3">
    <location>
        <begin position="8"/>
        <end position="69"/>
    </location>
</feature>
<accession>A0ABM2WWH3</accession>
<organism evidence="4 5">
    <name type="scientific">Mesocricetus auratus</name>
    <name type="common">Golden hamster</name>
    <dbReference type="NCBI Taxonomy" id="10036"/>
    <lineage>
        <taxon>Eukaryota</taxon>
        <taxon>Metazoa</taxon>
        <taxon>Chordata</taxon>
        <taxon>Craniata</taxon>
        <taxon>Vertebrata</taxon>
        <taxon>Euteleostomi</taxon>
        <taxon>Mammalia</taxon>
        <taxon>Eutheria</taxon>
        <taxon>Euarchontoglires</taxon>
        <taxon>Glires</taxon>
        <taxon>Rodentia</taxon>
        <taxon>Myomorpha</taxon>
        <taxon>Muroidea</taxon>
        <taxon>Cricetidae</taxon>
        <taxon>Cricetinae</taxon>
        <taxon>Mesocricetus</taxon>
    </lineage>
</organism>
<evidence type="ECO:0000256" key="1">
    <source>
        <dbReference type="ARBA" id="ARBA00006850"/>
    </source>
</evidence>
<dbReference type="PANTHER" id="PTHR10553:SF26">
    <property type="entry name" value="SMALL NUCLEAR RIBONUCLEOPROTEIN G-RELATED"/>
    <property type="match status" value="1"/>
</dbReference>
<keyword evidence="2" id="KW-0687">Ribonucleoprotein</keyword>
<reference evidence="5" key="1">
    <citation type="submission" date="2025-08" db="UniProtKB">
        <authorList>
            <consortium name="RefSeq"/>
        </authorList>
    </citation>
    <scope>IDENTIFICATION</scope>
    <source>
        <tissue evidence="5">Liver</tissue>
    </source>
</reference>
<comment type="similarity">
    <text evidence="1">Belongs to the snRNP Sm proteins family.</text>
</comment>
<dbReference type="SUPFAM" id="SSF50182">
    <property type="entry name" value="Sm-like ribonucleoproteins"/>
    <property type="match status" value="1"/>
</dbReference>
<protein>
    <submittedName>
        <fullName evidence="5">Small nuclear ribonucleoprotein G-like</fullName>
    </submittedName>
</protein>
<dbReference type="PANTHER" id="PTHR10553">
    <property type="entry name" value="SMALL NUCLEAR RIBONUCLEOPROTEIN"/>
    <property type="match status" value="1"/>
</dbReference>
<gene>
    <name evidence="5" type="primary">LOC110341116</name>
</gene>
<dbReference type="InterPro" id="IPR044641">
    <property type="entry name" value="Lsm7/SmG-like"/>
</dbReference>
<dbReference type="InterPro" id="IPR010920">
    <property type="entry name" value="LSM_dom_sf"/>
</dbReference>
<dbReference type="Proteomes" id="UP000886700">
    <property type="component" value="Unplaced"/>
</dbReference>
<dbReference type="InterPro" id="IPR001163">
    <property type="entry name" value="Sm_dom_euk/arc"/>
</dbReference>
<dbReference type="GeneID" id="110341116"/>
<dbReference type="RefSeq" id="XP_040595060.1">
    <property type="nucleotide sequence ID" value="XM_040739126.1"/>
</dbReference>
<evidence type="ECO:0000313" key="5">
    <source>
        <dbReference type="RefSeq" id="XP_040595060.1"/>
    </source>
</evidence>
<proteinExistence type="inferred from homology"/>